<evidence type="ECO:0000256" key="5">
    <source>
        <dbReference type="ARBA" id="ARBA00022801"/>
    </source>
</evidence>
<dbReference type="InterPro" id="IPR014224">
    <property type="entry name" value="Spore_cortex_SleB"/>
</dbReference>
<dbReference type="Gene3D" id="6.20.240.60">
    <property type="match status" value="1"/>
</dbReference>
<evidence type="ECO:0000256" key="7">
    <source>
        <dbReference type="ARBA" id="ARBA00023316"/>
    </source>
</evidence>
<dbReference type="InterPro" id="IPR011105">
    <property type="entry name" value="Cell_wall_hydrolase_SleB"/>
</dbReference>
<dbReference type="InterPro" id="IPR036365">
    <property type="entry name" value="PGBD-like_sf"/>
</dbReference>
<protein>
    <recommendedName>
        <fullName evidence="2 8">Spore cortex-lytic enzyme</fullName>
    </recommendedName>
</protein>
<evidence type="ECO:0000256" key="6">
    <source>
        <dbReference type="ARBA" id="ARBA00022969"/>
    </source>
</evidence>
<feature type="region of interest" description="Disordered" evidence="9">
    <location>
        <begin position="108"/>
        <end position="134"/>
    </location>
</feature>
<dbReference type="FunFam" id="1.10.10.2520:FF:000001">
    <property type="entry name" value="Spore cortex-lytic enzyme"/>
    <property type="match status" value="1"/>
</dbReference>
<accession>A0A4R4ENC3</accession>
<dbReference type="GO" id="GO:0009847">
    <property type="term" value="P:spore germination"/>
    <property type="evidence" value="ECO:0007669"/>
    <property type="project" value="UniProtKB-UniRule"/>
</dbReference>
<dbReference type="SUPFAM" id="SSF47090">
    <property type="entry name" value="PGBD-like"/>
    <property type="match status" value="1"/>
</dbReference>
<comment type="caution">
    <text evidence="12">The sequence shown here is derived from an EMBL/GenBank/DDBJ whole genome shotgun (WGS) entry which is preliminary data.</text>
</comment>
<dbReference type="Gene3D" id="1.10.101.10">
    <property type="entry name" value="PGBD-like superfamily/PGBD"/>
    <property type="match status" value="1"/>
</dbReference>
<dbReference type="Proteomes" id="UP000295418">
    <property type="component" value="Unassembled WGS sequence"/>
</dbReference>
<dbReference type="AlphaFoldDB" id="A0A4R4ENC3"/>
<evidence type="ECO:0000256" key="2">
    <source>
        <dbReference type="ARBA" id="ARBA00018364"/>
    </source>
</evidence>
<keyword evidence="6" id="KW-0749">Sporulation</keyword>
<dbReference type="RefSeq" id="WP_132416668.1">
    <property type="nucleotide sequence ID" value="NZ_SKFG01000002.1"/>
</dbReference>
<evidence type="ECO:0000256" key="4">
    <source>
        <dbReference type="ARBA" id="ARBA00022729"/>
    </source>
</evidence>
<evidence type="ECO:0000313" key="13">
    <source>
        <dbReference type="Proteomes" id="UP000295418"/>
    </source>
</evidence>
<keyword evidence="3" id="KW-0309">Germination</keyword>
<dbReference type="EMBL" id="SKFG01000002">
    <property type="protein sequence ID" value="TCZ80021.1"/>
    <property type="molecule type" value="Genomic_DNA"/>
</dbReference>
<comment type="similarity">
    <text evidence="1">Belongs to the SleB family.</text>
</comment>
<dbReference type="InterPro" id="IPR036366">
    <property type="entry name" value="PGBDSf"/>
</dbReference>
<keyword evidence="7" id="KW-0961">Cell wall biogenesis/degradation</keyword>
<gene>
    <name evidence="12" type="primary">sleB</name>
    <name evidence="12" type="ORF">E0485_03940</name>
</gene>
<feature type="domain" description="Peptidoglycan binding-like" evidence="10">
    <location>
        <begin position="42"/>
        <end position="93"/>
    </location>
</feature>
<evidence type="ECO:0000256" key="3">
    <source>
        <dbReference type="ARBA" id="ARBA00022544"/>
    </source>
</evidence>
<evidence type="ECO:0000256" key="9">
    <source>
        <dbReference type="SAM" id="MobiDB-lite"/>
    </source>
</evidence>
<organism evidence="12 13">
    <name type="scientific">Paenibacillus albiflavus</name>
    <dbReference type="NCBI Taxonomy" id="2545760"/>
    <lineage>
        <taxon>Bacteria</taxon>
        <taxon>Bacillati</taxon>
        <taxon>Bacillota</taxon>
        <taxon>Bacilli</taxon>
        <taxon>Bacillales</taxon>
        <taxon>Paenibacillaceae</taxon>
        <taxon>Paenibacillus</taxon>
    </lineage>
</organism>
<dbReference type="InterPro" id="IPR042047">
    <property type="entry name" value="SleB_dom1"/>
</dbReference>
<dbReference type="GO" id="GO:0030435">
    <property type="term" value="P:sporulation resulting in formation of a cellular spore"/>
    <property type="evidence" value="ECO:0007669"/>
    <property type="project" value="UniProtKB-KW"/>
</dbReference>
<proteinExistence type="inferred from homology"/>
<dbReference type="Gene3D" id="1.10.10.2520">
    <property type="entry name" value="Cell wall hydrolase SleB, domain 1"/>
    <property type="match status" value="1"/>
</dbReference>
<dbReference type="OrthoDB" id="9785345at2"/>
<dbReference type="NCBIfam" id="TIGR02869">
    <property type="entry name" value="spore_SleB"/>
    <property type="match status" value="1"/>
</dbReference>
<keyword evidence="5" id="KW-0378">Hydrolase</keyword>
<evidence type="ECO:0000259" key="10">
    <source>
        <dbReference type="Pfam" id="PF01471"/>
    </source>
</evidence>
<dbReference type="GO" id="GO:0071555">
    <property type="term" value="P:cell wall organization"/>
    <property type="evidence" value="ECO:0007669"/>
    <property type="project" value="UniProtKB-KW"/>
</dbReference>
<name>A0A4R4ENC3_9BACL</name>
<reference evidence="12 13" key="1">
    <citation type="submission" date="2019-03" db="EMBL/GenBank/DDBJ databases">
        <authorList>
            <person name="Kim M.K.M."/>
        </authorList>
    </citation>
    <scope>NUCLEOTIDE SEQUENCE [LARGE SCALE GENOMIC DNA]</scope>
    <source>
        <strain evidence="12 13">18JY21-1</strain>
    </source>
</reference>
<dbReference type="Pfam" id="PF07486">
    <property type="entry name" value="Hydrolase_2"/>
    <property type="match status" value="1"/>
</dbReference>
<evidence type="ECO:0000256" key="1">
    <source>
        <dbReference type="ARBA" id="ARBA00007010"/>
    </source>
</evidence>
<dbReference type="Pfam" id="PF01471">
    <property type="entry name" value="PG_binding_1"/>
    <property type="match status" value="1"/>
</dbReference>
<dbReference type="GO" id="GO:0016787">
    <property type="term" value="F:hydrolase activity"/>
    <property type="evidence" value="ECO:0007669"/>
    <property type="project" value="UniProtKB-KW"/>
</dbReference>
<evidence type="ECO:0000313" key="12">
    <source>
        <dbReference type="EMBL" id="TCZ80021.1"/>
    </source>
</evidence>
<dbReference type="InterPro" id="IPR002477">
    <property type="entry name" value="Peptidoglycan-bd-like"/>
</dbReference>
<feature type="domain" description="Cell wall hydrolase SleB" evidence="11">
    <location>
        <begin position="152"/>
        <end position="250"/>
    </location>
</feature>
<keyword evidence="13" id="KW-1185">Reference proteome</keyword>
<evidence type="ECO:0000259" key="11">
    <source>
        <dbReference type="Pfam" id="PF07486"/>
    </source>
</evidence>
<feature type="compositionally biased region" description="Polar residues" evidence="9">
    <location>
        <begin position="113"/>
        <end position="128"/>
    </location>
</feature>
<sequence length="251" mass="27702">MNKRLIVITLCAILLLFAGVQLKADLMTRETFSKNLVKYGSTGSDVREMQGRLKFLGYFHGKVDGIFGDKSLAGLKSFQKAFGMKVDGLLGPKSKLKLWEATKHWKPTAEEVQPQTPQATATKPNISPSGHKGYSKEDIQIMANAVYGEARGEPYEGQVAVAAVILNRVKSSSFPNTVHGVIFQPRAFTAVSDGQIYLTPNETATRAVHDAISGVDPTDGCEYYFNPKTATSPWIWTRPQYKTIGQHIFCR</sequence>
<evidence type="ECO:0000256" key="8">
    <source>
        <dbReference type="NCBIfam" id="TIGR02869"/>
    </source>
</evidence>
<keyword evidence="4" id="KW-0732">Signal</keyword>